<dbReference type="InterPro" id="IPR003439">
    <property type="entry name" value="ABC_transporter-like_ATP-bd"/>
</dbReference>
<feature type="region of interest" description="Disordered" evidence="8">
    <location>
        <begin position="436"/>
        <end position="459"/>
    </location>
</feature>
<evidence type="ECO:0000259" key="10">
    <source>
        <dbReference type="PROSITE" id="PS50893"/>
    </source>
</evidence>
<feature type="transmembrane region" description="Helical" evidence="9">
    <location>
        <begin position="198"/>
        <end position="220"/>
    </location>
</feature>
<sequence length="618" mass="65861">MSAFRMRLPKKSSDGTTSQDEVEVQSLLSEDGNEAKKAPLGLSAKLSSFLSSSDDNDDTTATDGKGENKHDDEISSRDLIPAALVIFTLAILFILGEQNDLAEDIVTASIRTAIQLSCLGFVLTPFFRTRRPILVLAYVGCFMLPLAAYETSARTNRTYPHAFQNAFLGMTSGVATMAAVAIYGVVRPNPRHSPRHVIPLAGMLVNNALSGTALSVGVLLDELSTSRRVHVESMLSFGAGAWEAAYPALARAVGHALVPQLNSMNVIGLVSIPGMMTGQVLGGATPGRAARYQIMIMYLILGGTATSSAVTCALAVKDLFNERGVFLGEVVTENSSPRISHLFSSNWFSSTSVSSEMEMVDEEDSSFYRHIELRAESSAPASSSNAPLLEVEASGTFPNGSGEYHASFSANVGDVVVIMGASGTGKSTLMRSVAELSNGSDGTKKPAASIKLDSRDRSTYSPSEWRGRVLFVPQGGTANALPGTPNNLIDDVSRLRIRASTSSGKKDGINPPDLNVLYSYLRQWGPPPETTLGRPWAELSGGEAQRVLLAIALSTNPSVLLLDEPTSGLDETSKRRVEQTISSLEICAVVLVTHDEDQAARMGASRWRLVDLNAKGQG</sequence>
<dbReference type="SMART" id="SM00382">
    <property type="entry name" value="AAA"/>
    <property type="match status" value="1"/>
</dbReference>
<dbReference type="SUPFAM" id="SSF52540">
    <property type="entry name" value="P-loop containing nucleoside triphosphate hydrolases"/>
    <property type="match status" value="1"/>
</dbReference>
<comment type="similarity">
    <text evidence="2">Belongs to the UPF0014 family.</text>
</comment>
<dbReference type="Gene3D" id="3.40.50.300">
    <property type="entry name" value="P-loop containing nucleotide triphosphate hydrolases"/>
    <property type="match status" value="1"/>
</dbReference>
<evidence type="ECO:0000256" key="7">
    <source>
        <dbReference type="ARBA" id="ARBA00023136"/>
    </source>
</evidence>
<feature type="compositionally biased region" description="Basic and acidic residues" evidence="8">
    <location>
        <begin position="64"/>
        <end position="73"/>
    </location>
</feature>
<evidence type="ECO:0000256" key="1">
    <source>
        <dbReference type="ARBA" id="ARBA00004141"/>
    </source>
</evidence>
<dbReference type="EMBL" id="HBNS01061527">
    <property type="protein sequence ID" value="CAE4669494.1"/>
    <property type="molecule type" value="Transcribed_RNA"/>
</dbReference>
<dbReference type="Pfam" id="PF00005">
    <property type="entry name" value="ABC_tran"/>
    <property type="match status" value="1"/>
</dbReference>
<dbReference type="GO" id="GO:0005524">
    <property type="term" value="F:ATP binding"/>
    <property type="evidence" value="ECO:0007669"/>
    <property type="project" value="UniProtKB-KW"/>
</dbReference>
<dbReference type="InterPro" id="IPR005226">
    <property type="entry name" value="UPF0014_fam"/>
</dbReference>
<keyword evidence="7 9" id="KW-0472">Membrane</keyword>
<feature type="region of interest" description="Disordered" evidence="8">
    <location>
        <begin position="1"/>
        <end position="35"/>
    </location>
</feature>
<organism evidence="11">
    <name type="scientific">Ditylum brightwellii</name>
    <dbReference type="NCBI Taxonomy" id="49249"/>
    <lineage>
        <taxon>Eukaryota</taxon>
        <taxon>Sar</taxon>
        <taxon>Stramenopiles</taxon>
        <taxon>Ochrophyta</taxon>
        <taxon>Bacillariophyta</taxon>
        <taxon>Mediophyceae</taxon>
        <taxon>Lithodesmiophycidae</taxon>
        <taxon>Lithodesmiales</taxon>
        <taxon>Lithodesmiaceae</taxon>
        <taxon>Ditylum</taxon>
    </lineage>
</organism>
<evidence type="ECO:0000256" key="8">
    <source>
        <dbReference type="SAM" id="MobiDB-lite"/>
    </source>
</evidence>
<feature type="transmembrane region" description="Helical" evidence="9">
    <location>
        <begin position="162"/>
        <end position="186"/>
    </location>
</feature>
<feature type="transmembrane region" description="Helical" evidence="9">
    <location>
        <begin position="296"/>
        <end position="316"/>
    </location>
</feature>
<evidence type="ECO:0000256" key="9">
    <source>
        <dbReference type="SAM" id="Phobius"/>
    </source>
</evidence>
<evidence type="ECO:0000256" key="2">
    <source>
        <dbReference type="ARBA" id="ARBA00005268"/>
    </source>
</evidence>
<dbReference type="GO" id="GO:0016887">
    <property type="term" value="F:ATP hydrolysis activity"/>
    <property type="evidence" value="ECO:0007669"/>
    <property type="project" value="InterPro"/>
</dbReference>
<comment type="subcellular location">
    <subcellularLocation>
        <location evidence="1">Membrane</location>
        <topology evidence="1">Multi-pass membrane protein</topology>
    </subcellularLocation>
</comment>
<evidence type="ECO:0000256" key="6">
    <source>
        <dbReference type="ARBA" id="ARBA00022989"/>
    </source>
</evidence>
<dbReference type="PROSITE" id="PS00211">
    <property type="entry name" value="ABC_TRANSPORTER_1"/>
    <property type="match status" value="1"/>
</dbReference>
<dbReference type="GO" id="GO:0005886">
    <property type="term" value="C:plasma membrane"/>
    <property type="evidence" value="ECO:0007669"/>
    <property type="project" value="TreeGrafter"/>
</dbReference>
<reference evidence="11" key="1">
    <citation type="submission" date="2021-01" db="EMBL/GenBank/DDBJ databases">
        <authorList>
            <person name="Corre E."/>
            <person name="Pelletier E."/>
            <person name="Niang G."/>
            <person name="Scheremetjew M."/>
            <person name="Finn R."/>
            <person name="Kale V."/>
            <person name="Holt S."/>
            <person name="Cochrane G."/>
            <person name="Meng A."/>
            <person name="Brown T."/>
            <person name="Cohen L."/>
        </authorList>
    </citation>
    <scope>NUCLEOTIDE SEQUENCE</scope>
    <source>
        <strain evidence="11">GSO104</strain>
    </source>
</reference>
<dbReference type="PANTHER" id="PTHR30028:SF0">
    <property type="entry name" value="PROTEIN ALUMINUM SENSITIVE 3"/>
    <property type="match status" value="1"/>
</dbReference>
<accession>A0A7S4T975</accession>
<dbReference type="Pfam" id="PF03649">
    <property type="entry name" value="UPF0014"/>
    <property type="match status" value="1"/>
</dbReference>
<evidence type="ECO:0000256" key="4">
    <source>
        <dbReference type="ARBA" id="ARBA00022741"/>
    </source>
</evidence>
<feature type="transmembrane region" description="Helical" evidence="9">
    <location>
        <begin position="133"/>
        <end position="150"/>
    </location>
</feature>
<dbReference type="AlphaFoldDB" id="A0A7S4T975"/>
<dbReference type="InterPro" id="IPR003593">
    <property type="entry name" value="AAA+_ATPase"/>
</dbReference>
<keyword evidence="3 9" id="KW-0812">Transmembrane</keyword>
<name>A0A7S4T975_9STRA</name>
<evidence type="ECO:0000256" key="3">
    <source>
        <dbReference type="ARBA" id="ARBA00022692"/>
    </source>
</evidence>
<keyword evidence="5" id="KW-0067">ATP-binding</keyword>
<dbReference type="PANTHER" id="PTHR30028">
    <property type="entry name" value="UPF0014 INNER MEMBRANE PROTEIN YBBM-RELATED"/>
    <property type="match status" value="1"/>
</dbReference>
<evidence type="ECO:0000256" key="5">
    <source>
        <dbReference type="ARBA" id="ARBA00022840"/>
    </source>
</evidence>
<feature type="region of interest" description="Disordered" evidence="8">
    <location>
        <begin position="49"/>
        <end position="73"/>
    </location>
</feature>
<keyword evidence="4" id="KW-0547">Nucleotide-binding</keyword>
<gene>
    <name evidence="11" type="ORF">DBRI00130_LOCUS44359</name>
</gene>
<protein>
    <recommendedName>
        <fullName evidence="10">ABC transporter domain-containing protein</fullName>
    </recommendedName>
</protein>
<proteinExistence type="inferred from homology"/>
<evidence type="ECO:0000313" key="11">
    <source>
        <dbReference type="EMBL" id="CAE4669494.1"/>
    </source>
</evidence>
<dbReference type="InterPro" id="IPR027417">
    <property type="entry name" value="P-loop_NTPase"/>
</dbReference>
<dbReference type="PROSITE" id="PS50893">
    <property type="entry name" value="ABC_TRANSPORTER_2"/>
    <property type="match status" value="1"/>
</dbReference>
<feature type="domain" description="ABC transporter" evidence="10">
    <location>
        <begin position="386"/>
        <end position="612"/>
    </location>
</feature>
<dbReference type="InterPro" id="IPR017871">
    <property type="entry name" value="ABC_transporter-like_CS"/>
</dbReference>
<keyword evidence="6 9" id="KW-1133">Transmembrane helix</keyword>
<feature type="transmembrane region" description="Helical" evidence="9">
    <location>
        <begin position="79"/>
        <end position="96"/>
    </location>
</feature>